<name>A0A016RS83_9BILA</name>
<reference evidence="3" key="1">
    <citation type="journal article" date="2015" name="Nat. Genet.">
        <title>The genome and transcriptome of the zoonotic hookworm Ancylostoma ceylanicum identify infection-specific gene families.</title>
        <authorList>
            <person name="Schwarz E.M."/>
            <person name="Hu Y."/>
            <person name="Antoshechkin I."/>
            <person name="Miller M.M."/>
            <person name="Sternberg P.W."/>
            <person name="Aroian R.V."/>
        </authorList>
    </citation>
    <scope>NUCLEOTIDE SEQUENCE</scope>
    <source>
        <strain evidence="3">HY135</strain>
    </source>
</reference>
<dbReference type="PANTHER" id="PTHR11558">
    <property type="entry name" value="SPERMIDINE/SPERMINE SYNTHASE"/>
    <property type="match status" value="1"/>
</dbReference>
<dbReference type="GO" id="GO:0008295">
    <property type="term" value="P:spermidine biosynthetic process"/>
    <property type="evidence" value="ECO:0007669"/>
    <property type="project" value="TreeGrafter"/>
</dbReference>
<comment type="caution">
    <text evidence="2">The sequence shown here is derived from an EMBL/GenBank/DDBJ whole genome shotgun (WGS) entry which is preliminary data.</text>
</comment>
<dbReference type="SUPFAM" id="SSF53335">
    <property type="entry name" value="S-adenosyl-L-methionine-dependent methyltransferases"/>
    <property type="match status" value="1"/>
</dbReference>
<dbReference type="InterPro" id="IPR001045">
    <property type="entry name" value="Spermi_synthase"/>
</dbReference>
<dbReference type="GO" id="GO:0004766">
    <property type="term" value="F:spermidine synthase activity"/>
    <property type="evidence" value="ECO:0007669"/>
    <property type="project" value="TreeGrafter"/>
</dbReference>
<dbReference type="GO" id="GO:0005829">
    <property type="term" value="C:cytosol"/>
    <property type="evidence" value="ECO:0007669"/>
    <property type="project" value="TreeGrafter"/>
</dbReference>
<keyword evidence="1" id="KW-0732">Signal</keyword>
<dbReference type="Proteomes" id="UP000024635">
    <property type="component" value="Unassembled WGS sequence"/>
</dbReference>
<dbReference type="STRING" id="53326.A0A016RS83"/>
<dbReference type="PROSITE" id="PS51257">
    <property type="entry name" value="PROKAR_LIPOPROTEIN"/>
    <property type="match status" value="1"/>
</dbReference>
<feature type="chain" id="PRO_5001488459" description="PABS domain-containing protein" evidence="1">
    <location>
        <begin position="21"/>
        <end position="345"/>
    </location>
</feature>
<dbReference type="Gene3D" id="3.40.50.150">
    <property type="entry name" value="Vaccinia Virus protein VP39"/>
    <property type="match status" value="1"/>
</dbReference>
<evidence type="ECO:0000313" key="2">
    <source>
        <dbReference type="EMBL" id="EYB81146.1"/>
    </source>
</evidence>
<dbReference type="InterPro" id="IPR029063">
    <property type="entry name" value="SAM-dependent_MTases_sf"/>
</dbReference>
<dbReference type="AlphaFoldDB" id="A0A016RS83"/>
<dbReference type="EMBL" id="JARK01001727">
    <property type="protein sequence ID" value="EYB81146.1"/>
    <property type="molecule type" value="Genomic_DNA"/>
</dbReference>
<dbReference type="Pfam" id="PF01564">
    <property type="entry name" value="Spermine_synth"/>
    <property type="match status" value="1"/>
</dbReference>
<dbReference type="OrthoDB" id="2016285at2759"/>
<protein>
    <recommendedName>
        <fullName evidence="4">PABS domain-containing protein</fullName>
    </recommendedName>
</protein>
<sequence>MLKCSVRSIALSLLPLLTSGLSCDHSGDSPDVCDSEHYETISDRDAAGYFINKYGYRRTLEKSICLKDGSCVDIVDTVAYKGGRYFFVRDIAAGQILLSRMYLKLPQKSESSDVSIYDTSNWRINKTALDFFSYTTTMIEEMFTSGVVEMSKDTAAQVLSIGLGAGFMNSYLHYNYPNMNITVVDIEPKTLEITKKWFDLDLDDRHRVVIMDGVEFIKRAAEEGTKYDVIHIDACKPDPSADLACPLKIFLTPATVENLSKVLTDKGAVILNVINLQGKIQESAELVKSSFGDAFKVCTVKMAPYSHPNMVMTCGRHDTRKKGLKEKYIKFAKYPKSAEYEEVFV</sequence>
<evidence type="ECO:0008006" key="4">
    <source>
        <dbReference type="Google" id="ProtNLM"/>
    </source>
</evidence>
<evidence type="ECO:0000256" key="1">
    <source>
        <dbReference type="SAM" id="SignalP"/>
    </source>
</evidence>
<organism evidence="2 3">
    <name type="scientific">Ancylostoma ceylanicum</name>
    <dbReference type="NCBI Taxonomy" id="53326"/>
    <lineage>
        <taxon>Eukaryota</taxon>
        <taxon>Metazoa</taxon>
        <taxon>Ecdysozoa</taxon>
        <taxon>Nematoda</taxon>
        <taxon>Chromadorea</taxon>
        <taxon>Rhabditida</taxon>
        <taxon>Rhabditina</taxon>
        <taxon>Rhabditomorpha</taxon>
        <taxon>Strongyloidea</taxon>
        <taxon>Ancylostomatidae</taxon>
        <taxon>Ancylostomatinae</taxon>
        <taxon>Ancylostoma</taxon>
    </lineage>
</organism>
<gene>
    <name evidence="2" type="primary">Acey_s0391.g571</name>
    <name evidence="2" type="ORF">Y032_0391g571</name>
</gene>
<proteinExistence type="predicted"/>
<accession>A0A016RS83</accession>
<dbReference type="PANTHER" id="PTHR11558:SF11">
    <property type="entry name" value="SPERMIDINE SYNTHASE"/>
    <property type="match status" value="1"/>
</dbReference>
<evidence type="ECO:0000313" key="3">
    <source>
        <dbReference type="Proteomes" id="UP000024635"/>
    </source>
</evidence>
<feature type="signal peptide" evidence="1">
    <location>
        <begin position="1"/>
        <end position="20"/>
    </location>
</feature>
<keyword evidence="3" id="KW-1185">Reference proteome</keyword>